<evidence type="ECO:0000313" key="2">
    <source>
        <dbReference type="Proteomes" id="UP000218334"/>
    </source>
</evidence>
<evidence type="ECO:0000313" key="1">
    <source>
        <dbReference type="EMBL" id="PBK67530.1"/>
    </source>
</evidence>
<gene>
    <name evidence="1" type="ORF">ARMSODRAFT_976766</name>
</gene>
<dbReference type="STRING" id="1076256.A0A2H3BCZ2"/>
<sequence length="229" mass="25327">MPDDSRSVPDACLADPSLVYLIGPYSSSTLARSPLPPKLRAIDLFLDDNSGPEIQDFTSKSQQITATATMITAEEDSANESMERAMKLLDARERILVGSGRQLISHAQTHAIFALVMGISEYNFSGSAIVIYFAGHGEVANKPDEWTDWETSDNTIEMLRRADMGLLDEDNNAVEGIPDRAISELLLQLSEAKGGNSARRGTHILYWRRAAVINLRERKMGKVFLLAHY</sequence>
<name>A0A2H3BCZ2_9AGAR</name>
<dbReference type="EMBL" id="KZ293436">
    <property type="protein sequence ID" value="PBK67530.1"/>
    <property type="molecule type" value="Genomic_DNA"/>
</dbReference>
<accession>A0A2H3BCZ2</accession>
<dbReference type="AlphaFoldDB" id="A0A2H3BCZ2"/>
<dbReference type="Proteomes" id="UP000218334">
    <property type="component" value="Unassembled WGS sequence"/>
</dbReference>
<reference evidence="2" key="1">
    <citation type="journal article" date="2017" name="Nat. Ecol. Evol.">
        <title>Genome expansion and lineage-specific genetic innovations in the forest pathogenic fungi Armillaria.</title>
        <authorList>
            <person name="Sipos G."/>
            <person name="Prasanna A.N."/>
            <person name="Walter M.C."/>
            <person name="O'Connor E."/>
            <person name="Balint B."/>
            <person name="Krizsan K."/>
            <person name="Kiss B."/>
            <person name="Hess J."/>
            <person name="Varga T."/>
            <person name="Slot J."/>
            <person name="Riley R."/>
            <person name="Boka B."/>
            <person name="Rigling D."/>
            <person name="Barry K."/>
            <person name="Lee J."/>
            <person name="Mihaltcheva S."/>
            <person name="LaButti K."/>
            <person name="Lipzen A."/>
            <person name="Waldron R."/>
            <person name="Moloney N.M."/>
            <person name="Sperisen C."/>
            <person name="Kredics L."/>
            <person name="Vagvoelgyi C."/>
            <person name="Patrignani A."/>
            <person name="Fitzpatrick D."/>
            <person name="Nagy I."/>
            <person name="Doyle S."/>
            <person name="Anderson J.B."/>
            <person name="Grigoriev I.V."/>
            <person name="Gueldener U."/>
            <person name="Muensterkoetter M."/>
            <person name="Nagy L.G."/>
        </authorList>
    </citation>
    <scope>NUCLEOTIDE SEQUENCE [LARGE SCALE GENOMIC DNA]</scope>
    <source>
        <strain evidence="2">28-4</strain>
    </source>
</reference>
<proteinExistence type="predicted"/>
<keyword evidence="2" id="KW-1185">Reference proteome</keyword>
<protein>
    <submittedName>
        <fullName evidence="1">Uncharacterized protein</fullName>
    </submittedName>
</protein>
<organism evidence="1 2">
    <name type="scientific">Armillaria solidipes</name>
    <dbReference type="NCBI Taxonomy" id="1076256"/>
    <lineage>
        <taxon>Eukaryota</taxon>
        <taxon>Fungi</taxon>
        <taxon>Dikarya</taxon>
        <taxon>Basidiomycota</taxon>
        <taxon>Agaricomycotina</taxon>
        <taxon>Agaricomycetes</taxon>
        <taxon>Agaricomycetidae</taxon>
        <taxon>Agaricales</taxon>
        <taxon>Marasmiineae</taxon>
        <taxon>Physalacriaceae</taxon>
        <taxon>Armillaria</taxon>
    </lineage>
</organism>